<dbReference type="RefSeq" id="WP_199384374.1">
    <property type="nucleotide sequence ID" value="NZ_JAEMHM010000009.1"/>
</dbReference>
<feature type="chain" id="PRO_5035241433" description="Cytochrome C" evidence="1">
    <location>
        <begin position="20"/>
        <end position="600"/>
    </location>
</feature>
<dbReference type="CDD" id="cd08168">
    <property type="entry name" value="Cytochrom_C3"/>
    <property type="match status" value="1"/>
</dbReference>
<gene>
    <name evidence="2" type="ORF">JFN93_12250</name>
</gene>
<dbReference type="InterPro" id="IPR036280">
    <property type="entry name" value="Multihaem_cyt_sf"/>
</dbReference>
<accession>A0A8J7JDX5</accession>
<reference evidence="2" key="1">
    <citation type="submission" date="2020-12" db="EMBL/GenBank/DDBJ databases">
        <title>Geomonas sp. Red875, isolated from river sediment.</title>
        <authorList>
            <person name="Xu Z."/>
            <person name="Zhang Z."/>
            <person name="Masuda Y."/>
            <person name="Itoh H."/>
            <person name="Senoo K."/>
        </authorList>
    </citation>
    <scope>NUCLEOTIDE SEQUENCE</scope>
    <source>
        <strain evidence="2">Red875</strain>
    </source>
</reference>
<evidence type="ECO:0000313" key="2">
    <source>
        <dbReference type="EMBL" id="MBJ6725483.1"/>
    </source>
</evidence>
<evidence type="ECO:0000313" key="3">
    <source>
        <dbReference type="Proteomes" id="UP000636888"/>
    </source>
</evidence>
<dbReference type="EMBL" id="JAEMHM010000009">
    <property type="protein sequence ID" value="MBJ6725483.1"/>
    <property type="molecule type" value="Genomic_DNA"/>
</dbReference>
<evidence type="ECO:0008006" key="4">
    <source>
        <dbReference type="Google" id="ProtNLM"/>
    </source>
</evidence>
<protein>
    <recommendedName>
        <fullName evidence="4">Cytochrome C</fullName>
    </recommendedName>
</protein>
<name>A0A8J7JDX5_9BACT</name>
<sequence length="600" mass="61538">MFKKSLASALLVCTVPAMASGAWFLTTKVTSVGGTLRYDYQGASAFQSYSSGAKTKSFDAYNAATVSVAADTHNTIKSVTITKVDKDGTQTVNTQTGSSVSINPADGDNFTVWANFQVDPVTARASVTNGSVSPSSIGNLYYGYKVMSDLTFSFTPKVGYTMGAISGAPTDSLVVVSNASKADQRATVTFKKGYVFTGPVALSAAAAAPANRPSLSTGAPQNVAAGNSQGVSLTATTANVGAVTWYYVSGPQNAVAYNTVAGKVIATVTPAPSVSGFTDQNDTNNTGVAGGNIQKVFTGPTASSVTVSFPAGAAAGQYKFLARATGTDNKIYNSIATVNVLAHASDVGTQCQSCHTANNIRTVADTSSHASCQACHFVDAGHPGAVNAGSVNAASFTVNVDNVANGNGTAAAQGTNFCASCHSAGNAAQAIPTLTTHQNKVCSACHASAHETHVVSATCQVCHATVNDHTAATMGTKGCTDCHDGHNPTVATKPFEVAAATHPPVVLYTFEEIGMQMAGGQKVPVQVDASGKGMPYSPKQTCGTSGCHVINGVDYSYDKISDHAFHSNQGRSEYTDTANGKFDATKNKPWTQSTAMVGKW</sequence>
<comment type="caution">
    <text evidence="2">The sequence shown here is derived from an EMBL/GenBank/DDBJ whole genome shotgun (WGS) entry which is preliminary data.</text>
</comment>
<proteinExistence type="predicted"/>
<keyword evidence="3" id="KW-1185">Reference proteome</keyword>
<dbReference type="AlphaFoldDB" id="A0A8J7JDX5"/>
<evidence type="ECO:0000256" key="1">
    <source>
        <dbReference type="SAM" id="SignalP"/>
    </source>
</evidence>
<organism evidence="2 3">
    <name type="scientific">Geomesophilobacter sediminis</name>
    <dbReference type="NCBI Taxonomy" id="2798584"/>
    <lineage>
        <taxon>Bacteria</taxon>
        <taxon>Pseudomonadati</taxon>
        <taxon>Thermodesulfobacteriota</taxon>
        <taxon>Desulfuromonadia</taxon>
        <taxon>Geobacterales</taxon>
        <taxon>Geobacteraceae</taxon>
        <taxon>Geomesophilobacter</taxon>
    </lineage>
</organism>
<keyword evidence="1" id="KW-0732">Signal</keyword>
<feature type="signal peptide" evidence="1">
    <location>
        <begin position="1"/>
        <end position="19"/>
    </location>
</feature>
<dbReference type="SUPFAM" id="SSF48695">
    <property type="entry name" value="Multiheme cytochromes"/>
    <property type="match status" value="2"/>
</dbReference>
<dbReference type="Proteomes" id="UP000636888">
    <property type="component" value="Unassembled WGS sequence"/>
</dbReference>